<dbReference type="Proteomes" id="UP001164929">
    <property type="component" value="Chromosome 1"/>
</dbReference>
<evidence type="ECO:0000313" key="2">
    <source>
        <dbReference type="Proteomes" id="UP001164929"/>
    </source>
</evidence>
<comment type="caution">
    <text evidence="1">The sequence shown here is derived from an EMBL/GenBank/DDBJ whole genome shotgun (WGS) entry which is preliminary data.</text>
</comment>
<proteinExistence type="predicted"/>
<sequence>MLELRSTLADDHGFELKYPYEGVVLLIYWCGRRWCRRRKLPVVDAIINTLPFFEGYVLFLLQRVRVVLSRLCLWRKKAADGVVWSPSRKEKSEDGVSSPIFCSCKQGKNKGS</sequence>
<accession>A0AAD6WGU0</accession>
<keyword evidence="2" id="KW-1185">Reference proteome</keyword>
<name>A0AAD6WGU0_9ROSI</name>
<protein>
    <submittedName>
        <fullName evidence="1">Uncharacterized protein</fullName>
    </submittedName>
</protein>
<gene>
    <name evidence="1" type="ORF">NC653_002430</name>
</gene>
<dbReference type="AlphaFoldDB" id="A0AAD6WGU0"/>
<organism evidence="1 2">
    <name type="scientific">Populus alba x Populus x berolinensis</name>
    <dbReference type="NCBI Taxonomy" id="444605"/>
    <lineage>
        <taxon>Eukaryota</taxon>
        <taxon>Viridiplantae</taxon>
        <taxon>Streptophyta</taxon>
        <taxon>Embryophyta</taxon>
        <taxon>Tracheophyta</taxon>
        <taxon>Spermatophyta</taxon>
        <taxon>Magnoliopsida</taxon>
        <taxon>eudicotyledons</taxon>
        <taxon>Gunneridae</taxon>
        <taxon>Pentapetalae</taxon>
        <taxon>rosids</taxon>
        <taxon>fabids</taxon>
        <taxon>Malpighiales</taxon>
        <taxon>Salicaceae</taxon>
        <taxon>Saliceae</taxon>
        <taxon>Populus</taxon>
    </lineage>
</organism>
<reference evidence="1 2" key="1">
    <citation type="journal article" date="2023" name="Mol. Ecol. Resour.">
        <title>Chromosome-level genome assembly of a triploid poplar Populus alba 'Berolinensis'.</title>
        <authorList>
            <person name="Chen S."/>
            <person name="Yu Y."/>
            <person name="Wang X."/>
            <person name="Wang S."/>
            <person name="Zhang T."/>
            <person name="Zhou Y."/>
            <person name="He R."/>
            <person name="Meng N."/>
            <person name="Wang Y."/>
            <person name="Liu W."/>
            <person name="Liu Z."/>
            <person name="Liu J."/>
            <person name="Guo Q."/>
            <person name="Huang H."/>
            <person name="Sederoff R.R."/>
            <person name="Wang G."/>
            <person name="Qu G."/>
            <person name="Chen S."/>
        </authorList>
    </citation>
    <scope>NUCLEOTIDE SEQUENCE [LARGE SCALE GENOMIC DNA]</scope>
    <source>
        <strain evidence="1">SC-2020</strain>
    </source>
</reference>
<dbReference type="EMBL" id="JAQIZT010000001">
    <property type="protein sequence ID" value="KAJ7012368.1"/>
    <property type="molecule type" value="Genomic_DNA"/>
</dbReference>
<evidence type="ECO:0000313" key="1">
    <source>
        <dbReference type="EMBL" id="KAJ7012368.1"/>
    </source>
</evidence>